<dbReference type="EMBL" id="LT629787">
    <property type="protein sequence ID" value="SDU06449.1"/>
    <property type="molecule type" value="Genomic_DNA"/>
</dbReference>
<feature type="transmembrane region" description="Helical" evidence="6">
    <location>
        <begin position="117"/>
        <end position="137"/>
    </location>
</feature>
<evidence type="ECO:0000313" key="8">
    <source>
        <dbReference type="Proteomes" id="UP000243924"/>
    </source>
</evidence>
<dbReference type="Proteomes" id="UP000243924">
    <property type="component" value="Chromosome I"/>
</dbReference>
<evidence type="ECO:0000256" key="4">
    <source>
        <dbReference type="ARBA" id="ARBA00022989"/>
    </source>
</evidence>
<accession>A0A1H2FGN9</accession>
<protein>
    <submittedName>
        <fullName evidence="7">Threonine/homoserine/homoserine lactone efflux protein</fullName>
    </submittedName>
</protein>
<feature type="transmembrane region" description="Helical" evidence="6">
    <location>
        <begin position="75"/>
        <end position="97"/>
    </location>
</feature>
<feature type="transmembrane region" description="Helical" evidence="6">
    <location>
        <begin position="39"/>
        <end position="63"/>
    </location>
</feature>
<keyword evidence="2" id="KW-1003">Cell membrane</keyword>
<organism evidence="7 8">
    <name type="scientific">Halopseudomonas salegens</name>
    <dbReference type="NCBI Taxonomy" id="1434072"/>
    <lineage>
        <taxon>Bacteria</taxon>
        <taxon>Pseudomonadati</taxon>
        <taxon>Pseudomonadota</taxon>
        <taxon>Gammaproteobacteria</taxon>
        <taxon>Pseudomonadales</taxon>
        <taxon>Pseudomonadaceae</taxon>
        <taxon>Halopseudomonas</taxon>
    </lineage>
</organism>
<keyword evidence="5 6" id="KW-0472">Membrane</keyword>
<evidence type="ECO:0000256" key="1">
    <source>
        <dbReference type="ARBA" id="ARBA00004651"/>
    </source>
</evidence>
<proteinExistence type="predicted"/>
<feature type="transmembrane region" description="Helical" evidence="6">
    <location>
        <begin position="149"/>
        <end position="170"/>
    </location>
</feature>
<dbReference type="AlphaFoldDB" id="A0A1H2FGN9"/>
<name>A0A1H2FGN9_9GAMM</name>
<dbReference type="PANTHER" id="PTHR30086">
    <property type="entry name" value="ARGININE EXPORTER PROTEIN ARGO"/>
    <property type="match status" value="1"/>
</dbReference>
<reference evidence="8" key="1">
    <citation type="submission" date="2016-10" db="EMBL/GenBank/DDBJ databases">
        <authorList>
            <person name="Varghese N."/>
            <person name="Submissions S."/>
        </authorList>
    </citation>
    <scope>NUCLEOTIDE SEQUENCE [LARGE SCALE GENOMIC DNA]</scope>
    <source>
        <strain evidence="8">CECT 8338</strain>
    </source>
</reference>
<feature type="transmembrane region" description="Helical" evidence="6">
    <location>
        <begin position="190"/>
        <end position="207"/>
    </location>
</feature>
<comment type="subcellular location">
    <subcellularLocation>
        <location evidence="1">Cell membrane</location>
        <topology evidence="1">Multi-pass membrane protein</topology>
    </subcellularLocation>
</comment>
<dbReference type="Pfam" id="PF01810">
    <property type="entry name" value="LysE"/>
    <property type="match status" value="1"/>
</dbReference>
<dbReference type="STRING" id="1434072.SAMN05216210_1541"/>
<evidence type="ECO:0000256" key="6">
    <source>
        <dbReference type="SAM" id="Phobius"/>
    </source>
</evidence>
<evidence type="ECO:0000256" key="2">
    <source>
        <dbReference type="ARBA" id="ARBA00022475"/>
    </source>
</evidence>
<keyword evidence="4 6" id="KW-1133">Transmembrane helix</keyword>
<dbReference type="PANTHER" id="PTHR30086:SF20">
    <property type="entry name" value="ARGININE EXPORTER PROTEIN ARGO-RELATED"/>
    <property type="match status" value="1"/>
</dbReference>
<sequence>MEMTMNLIEIVALFVVMTILALIPSTSVALVVVRSSTAGFWSGAAVAAGIVLGDLVFVFFAVLGMVALAEVMGGFFLVLRYMAGLYLIWFGISLLRAKAFLPVRSVDHSAASLSANFASGLIVTLGDVKAIFFYASLFPAFVDLGAVTLADIALIVIITVVAVGGAKLAYAGVAGRVLSLVDGFRARRTLNMTAGGFMLGAGAYVLAKA</sequence>
<keyword evidence="3 6" id="KW-0812">Transmembrane</keyword>
<evidence type="ECO:0000313" key="7">
    <source>
        <dbReference type="EMBL" id="SDU06449.1"/>
    </source>
</evidence>
<dbReference type="GO" id="GO:0015171">
    <property type="term" value="F:amino acid transmembrane transporter activity"/>
    <property type="evidence" value="ECO:0007669"/>
    <property type="project" value="TreeGrafter"/>
</dbReference>
<dbReference type="InterPro" id="IPR001123">
    <property type="entry name" value="LeuE-type"/>
</dbReference>
<keyword evidence="8" id="KW-1185">Reference proteome</keyword>
<dbReference type="GO" id="GO:0005886">
    <property type="term" value="C:plasma membrane"/>
    <property type="evidence" value="ECO:0007669"/>
    <property type="project" value="UniProtKB-SubCell"/>
</dbReference>
<gene>
    <name evidence="7" type="ORF">SAMN05216210_1541</name>
</gene>
<evidence type="ECO:0000256" key="5">
    <source>
        <dbReference type="ARBA" id="ARBA00023136"/>
    </source>
</evidence>
<evidence type="ECO:0000256" key="3">
    <source>
        <dbReference type="ARBA" id="ARBA00022692"/>
    </source>
</evidence>